<evidence type="ECO:0000313" key="12">
    <source>
        <dbReference type="EMBL" id="MCM4081445.1"/>
    </source>
</evidence>
<dbReference type="Pfam" id="PF07730">
    <property type="entry name" value="HisKA_3"/>
    <property type="match status" value="1"/>
</dbReference>
<dbReference type="RefSeq" id="WP_251801229.1">
    <property type="nucleotide sequence ID" value="NZ_JAMQOL010000040.1"/>
</dbReference>
<dbReference type="Proteomes" id="UP001523216">
    <property type="component" value="Unassembled WGS sequence"/>
</dbReference>
<evidence type="ECO:0000256" key="1">
    <source>
        <dbReference type="ARBA" id="ARBA00000085"/>
    </source>
</evidence>
<feature type="domain" description="Histidine kinase/HSP90-like ATPase" evidence="10">
    <location>
        <begin position="361"/>
        <end position="442"/>
    </location>
</feature>
<reference evidence="12 13" key="1">
    <citation type="submission" date="2022-06" db="EMBL/GenBank/DDBJ databases">
        <title>Actinoplanes abujensis sp. nov., isolated from Nigerian arid soil.</title>
        <authorList>
            <person name="Ding P."/>
        </authorList>
    </citation>
    <scope>NUCLEOTIDE SEQUENCE [LARGE SCALE GENOMIC DNA]</scope>
    <source>
        <strain evidence="13">TRM88002</strain>
    </source>
</reference>
<keyword evidence="5" id="KW-0547">Nucleotide-binding</keyword>
<feature type="transmembrane region" description="Helical" evidence="9">
    <location>
        <begin position="20"/>
        <end position="41"/>
    </location>
</feature>
<comment type="catalytic activity">
    <reaction evidence="1">
        <text>ATP + protein L-histidine = ADP + protein N-phospho-L-histidine.</text>
        <dbReference type="EC" id="2.7.13.3"/>
    </reaction>
</comment>
<feature type="domain" description="Signal transduction histidine kinase subgroup 3 dimerisation and phosphoacceptor" evidence="11">
    <location>
        <begin position="256"/>
        <end position="322"/>
    </location>
</feature>
<dbReference type="Pfam" id="PF02518">
    <property type="entry name" value="HATPase_c"/>
    <property type="match status" value="1"/>
</dbReference>
<evidence type="ECO:0000256" key="9">
    <source>
        <dbReference type="SAM" id="Phobius"/>
    </source>
</evidence>
<keyword evidence="9" id="KW-0472">Membrane</keyword>
<feature type="transmembrane region" description="Helical" evidence="9">
    <location>
        <begin position="179"/>
        <end position="199"/>
    </location>
</feature>
<accession>A0ABT0Y5Z0</accession>
<evidence type="ECO:0000259" key="11">
    <source>
        <dbReference type="Pfam" id="PF07730"/>
    </source>
</evidence>
<feature type="transmembrane region" description="Helical" evidence="9">
    <location>
        <begin position="146"/>
        <end position="167"/>
    </location>
</feature>
<feature type="transmembrane region" description="Helical" evidence="9">
    <location>
        <begin position="77"/>
        <end position="96"/>
    </location>
</feature>
<evidence type="ECO:0000256" key="4">
    <source>
        <dbReference type="ARBA" id="ARBA00022679"/>
    </source>
</evidence>
<dbReference type="PANTHER" id="PTHR24421">
    <property type="entry name" value="NITRATE/NITRITE SENSOR PROTEIN NARX-RELATED"/>
    <property type="match status" value="1"/>
</dbReference>
<dbReference type="SUPFAM" id="SSF55874">
    <property type="entry name" value="ATPase domain of HSP90 chaperone/DNA topoisomerase II/histidine kinase"/>
    <property type="match status" value="1"/>
</dbReference>
<dbReference type="PANTHER" id="PTHR24421:SF10">
    <property type="entry name" value="NITRATE_NITRITE SENSOR PROTEIN NARQ"/>
    <property type="match status" value="1"/>
</dbReference>
<evidence type="ECO:0000259" key="10">
    <source>
        <dbReference type="Pfam" id="PF02518"/>
    </source>
</evidence>
<feature type="transmembrane region" description="Helical" evidence="9">
    <location>
        <begin position="48"/>
        <end position="65"/>
    </location>
</feature>
<proteinExistence type="predicted"/>
<evidence type="ECO:0000256" key="7">
    <source>
        <dbReference type="ARBA" id="ARBA00022840"/>
    </source>
</evidence>
<keyword evidence="9" id="KW-1133">Transmembrane helix</keyword>
<dbReference type="EC" id="2.7.13.3" evidence="2"/>
<protein>
    <recommendedName>
        <fullName evidence="2">histidine kinase</fullName>
        <ecNumber evidence="2">2.7.13.3</ecNumber>
    </recommendedName>
</protein>
<evidence type="ECO:0000256" key="8">
    <source>
        <dbReference type="ARBA" id="ARBA00023012"/>
    </source>
</evidence>
<keyword evidence="13" id="KW-1185">Reference proteome</keyword>
<dbReference type="GO" id="GO:0016301">
    <property type="term" value="F:kinase activity"/>
    <property type="evidence" value="ECO:0007669"/>
    <property type="project" value="UniProtKB-KW"/>
</dbReference>
<keyword evidence="7" id="KW-0067">ATP-binding</keyword>
<evidence type="ECO:0000256" key="2">
    <source>
        <dbReference type="ARBA" id="ARBA00012438"/>
    </source>
</evidence>
<evidence type="ECO:0000256" key="3">
    <source>
        <dbReference type="ARBA" id="ARBA00022553"/>
    </source>
</evidence>
<dbReference type="CDD" id="cd16917">
    <property type="entry name" value="HATPase_UhpB-NarQ-NarX-like"/>
    <property type="match status" value="1"/>
</dbReference>
<gene>
    <name evidence="12" type="ORF">LXN57_28110</name>
</gene>
<dbReference type="Gene3D" id="1.20.5.1930">
    <property type="match status" value="1"/>
</dbReference>
<evidence type="ECO:0000313" key="13">
    <source>
        <dbReference type="Proteomes" id="UP001523216"/>
    </source>
</evidence>
<feature type="transmembrane region" description="Helical" evidence="9">
    <location>
        <begin position="205"/>
        <end position="227"/>
    </location>
</feature>
<dbReference type="Gene3D" id="3.30.565.10">
    <property type="entry name" value="Histidine kinase-like ATPase, C-terminal domain"/>
    <property type="match status" value="1"/>
</dbReference>
<keyword evidence="8" id="KW-0902">Two-component regulatory system</keyword>
<name>A0ABT0Y5Z0_9ACTN</name>
<dbReference type="InterPro" id="IPR011712">
    <property type="entry name" value="Sig_transdc_His_kin_sub3_dim/P"/>
</dbReference>
<keyword evidence="6 12" id="KW-0418">Kinase</keyword>
<keyword evidence="3" id="KW-0597">Phosphoprotein</keyword>
<organism evidence="12 13">
    <name type="scientific">Paractinoplanes hotanensis</name>
    <dbReference type="NCBI Taxonomy" id="2906497"/>
    <lineage>
        <taxon>Bacteria</taxon>
        <taxon>Bacillati</taxon>
        <taxon>Actinomycetota</taxon>
        <taxon>Actinomycetes</taxon>
        <taxon>Micromonosporales</taxon>
        <taxon>Micromonosporaceae</taxon>
        <taxon>Paractinoplanes</taxon>
    </lineage>
</organism>
<dbReference type="InterPro" id="IPR050482">
    <property type="entry name" value="Sensor_HK_TwoCompSys"/>
</dbReference>
<evidence type="ECO:0000256" key="6">
    <source>
        <dbReference type="ARBA" id="ARBA00022777"/>
    </source>
</evidence>
<sequence>MAAVSLADVVRVIETGDADTTLFVVTALVLVCSYSTAGMILIAPASSALTGLLFFTVAAVWLARATGPLHGVDGADLAAFAHPVVWTLLVVALIAHPGRRPFTGSERALLTVSLAVLPLLTTDSRITPPSPTDPCLICLPAPGWTVAPYLPVAARLAVVVVAVWLAVVLARRRGDPRIVAVLGVLLCVQVFAAAVVPLLTTPPGLVWLVGNAAGVILQMVIPPLVLFANARGWQADAALWKRRYTQEATDGRQRARTEIERDLHDGAQLRLVNAALLLQMARSALGGTRDEADAHLDTAVTELTLALSELRLLSRGQRPPALNRRELHEALGVLAANTPARVRIEGRPRAIPPLVAELAYFTVAEALANAIRHGAARNVVIRLRKESGCLHLAVCDDGKGGARVYEEGGLGQLGRRAEELGGRLGLESRPGAGTTLRVVIPCASSLQTTRS</sequence>
<dbReference type="EMBL" id="JAMQOL010000040">
    <property type="protein sequence ID" value="MCM4081445.1"/>
    <property type="molecule type" value="Genomic_DNA"/>
</dbReference>
<keyword evidence="4" id="KW-0808">Transferase</keyword>
<evidence type="ECO:0000256" key="5">
    <source>
        <dbReference type="ARBA" id="ARBA00022741"/>
    </source>
</evidence>
<keyword evidence="9" id="KW-0812">Transmembrane</keyword>
<comment type="caution">
    <text evidence="12">The sequence shown here is derived from an EMBL/GenBank/DDBJ whole genome shotgun (WGS) entry which is preliminary data.</text>
</comment>
<dbReference type="InterPro" id="IPR036890">
    <property type="entry name" value="HATPase_C_sf"/>
</dbReference>
<dbReference type="InterPro" id="IPR003594">
    <property type="entry name" value="HATPase_dom"/>
</dbReference>